<organism evidence="2 3">
    <name type="scientific">Hydrogenovibrio thermophilus</name>
    <dbReference type="NCBI Taxonomy" id="265883"/>
    <lineage>
        <taxon>Bacteria</taxon>
        <taxon>Pseudomonadati</taxon>
        <taxon>Pseudomonadota</taxon>
        <taxon>Gammaproteobacteria</taxon>
        <taxon>Thiotrichales</taxon>
        <taxon>Piscirickettsiaceae</taxon>
        <taxon>Hydrogenovibrio</taxon>
    </lineage>
</organism>
<evidence type="ECO:0000313" key="2">
    <source>
        <dbReference type="EMBL" id="QAB14429.1"/>
    </source>
</evidence>
<accession>A0A451G4M5</accession>
<keyword evidence="3" id="KW-1185">Reference proteome</keyword>
<reference evidence="2 3" key="1">
    <citation type="journal article" date="2018" name="Environ. Microbiol.">
        <title>Genomes of ubiquitous marine and hypersaline Hydrogenovibrio, Thiomicrorhabdus and Thiomicrospira spp. encode a diversity of mechanisms to sustain chemolithoautotrophy in heterogeneous environments.</title>
        <authorList>
            <person name="Scott K.M."/>
            <person name="Williams J."/>
            <person name="Porter C.M.B."/>
            <person name="Russel S."/>
            <person name="Harmer T.L."/>
            <person name="Paul J.H."/>
            <person name="Antonen K.M."/>
            <person name="Bridges M.K."/>
            <person name="Camper G.J."/>
            <person name="Campla C.K."/>
            <person name="Casella L.G."/>
            <person name="Chase E."/>
            <person name="Conrad J.W."/>
            <person name="Cruz M.C."/>
            <person name="Dunlap D.S."/>
            <person name="Duran L."/>
            <person name="Fahsbender E.M."/>
            <person name="Goldsmith D.B."/>
            <person name="Keeley R.F."/>
            <person name="Kondoff M.R."/>
            <person name="Kussy B.I."/>
            <person name="Lane M.K."/>
            <person name="Lawler S."/>
            <person name="Leigh B.A."/>
            <person name="Lewis C."/>
            <person name="Lostal L.M."/>
            <person name="Marking D."/>
            <person name="Mancera P.A."/>
            <person name="McClenthan E.C."/>
            <person name="McIntyre E.A."/>
            <person name="Mine J.A."/>
            <person name="Modi S."/>
            <person name="Moore B.D."/>
            <person name="Morgan W.A."/>
            <person name="Nelson K.M."/>
            <person name="Nguyen K.N."/>
            <person name="Ogburn N."/>
            <person name="Parrino D.G."/>
            <person name="Pedapudi A.D."/>
            <person name="Pelham R.P."/>
            <person name="Preece A.M."/>
            <person name="Rampersad E.A."/>
            <person name="Richardson J.C."/>
            <person name="Rodgers C.M."/>
            <person name="Schaffer B.L."/>
            <person name="Sheridan N.E."/>
            <person name="Solone M.R."/>
            <person name="Staley Z.R."/>
            <person name="Tabuchi M."/>
            <person name="Waide R.J."/>
            <person name="Wanjugi P.W."/>
            <person name="Young S."/>
            <person name="Clum A."/>
            <person name="Daum C."/>
            <person name="Huntemann M."/>
            <person name="Ivanova N."/>
            <person name="Kyrpides N."/>
            <person name="Mikhailova N."/>
            <person name="Palaniappan K."/>
            <person name="Pillay M."/>
            <person name="Reddy T.B.K."/>
            <person name="Shapiro N."/>
            <person name="Stamatis D."/>
            <person name="Varghese N."/>
            <person name="Woyke T."/>
            <person name="Boden R."/>
            <person name="Freyermuth S.K."/>
            <person name="Kerfeld C.A."/>
        </authorList>
    </citation>
    <scope>NUCLEOTIDE SEQUENCE [LARGE SCALE GENOMIC DNA]</scope>
    <source>
        <strain evidence="2 3">JR-2</strain>
    </source>
</reference>
<dbReference type="Proteomes" id="UP000285478">
    <property type="component" value="Chromosome"/>
</dbReference>
<dbReference type="EMBL" id="CP035033">
    <property type="protein sequence ID" value="QAB14429.1"/>
    <property type="molecule type" value="Genomic_DNA"/>
</dbReference>
<feature type="compositionally biased region" description="Basic and acidic residues" evidence="1">
    <location>
        <begin position="396"/>
        <end position="409"/>
    </location>
</feature>
<protein>
    <recommendedName>
        <fullName evidence="4">TnsE C-terminal domain-containing protein</fullName>
    </recommendedName>
</protein>
<dbReference type="KEGG" id="htr:EPV75_01445"/>
<evidence type="ECO:0000256" key="1">
    <source>
        <dbReference type="SAM" id="MobiDB-lite"/>
    </source>
</evidence>
<dbReference type="RefSeq" id="WP_128384233.1">
    <property type="nucleotide sequence ID" value="NZ_CP035033.1"/>
</dbReference>
<feature type="region of interest" description="Disordered" evidence="1">
    <location>
        <begin position="324"/>
        <end position="367"/>
    </location>
</feature>
<gene>
    <name evidence="2" type="ORF">EPV75_01445</name>
</gene>
<proteinExistence type="predicted"/>
<name>A0A451G4M5_9GAMM</name>
<feature type="region of interest" description="Disordered" evidence="1">
    <location>
        <begin position="396"/>
        <end position="432"/>
    </location>
</feature>
<evidence type="ECO:0000313" key="3">
    <source>
        <dbReference type="Proteomes" id="UP000285478"/>
    </source>
</evidence>
<dbReference type="AlphaFoldDB" id="A0A451G4M5"/>
<evidence type="ECO:0008006" key="4">
    <source>
        <dbReference type="Google" id="ProtNLM"/>
    </source>
</evidence>
<sequence>MAGAFTLKNFAEQCQPDKFYRLDIIRGVSFEKAYDPTMPFQSVIVNFSCYSSEYQSLDKIRSIPAKDIFKSCYIDKTANLAIDVDVTNLIFLKPGTVWINGASMWESTELTNVCINQSEASMVSSYSESKLGTKMPFLYGRKNVQFLKFPNSKVKDKTITVLIPSTEIIRYYFSGSTYFTRELFNGALKSFNNSGEANRLFFKYEFDEADESVYIWLKRNCFDSDAFMIARGLADEVAMNAMSYIYASLVHAKTNFKTKDGDIIPEVCPRTSLPFSGATNLEVLGQWLPRKDGETEFTEYMVRTIEDCDHPLPFKKIRIESVDSYQSSGEVNEDEDPKPSKPRRKRDEDSEPRPPNYTEGERPTDGIAPEELKFMMQRFSHLEDVLVEKVEKVSEKEKQRHYQQEKESNSDDGSTLPGDYRKDNDLQPWNNRAIDSEPIPISERLVTVSNAVATVLEKETGWFAEALPVNCVDDTLPFGLYSFERPTGKNARYDWNMVGERNRRTLFLAISNQSGQTVYLLEIEGKGGVSFSLFLFRADQYEGLDYFGGARSLMFEIADSSGSKIKDGILEDFVVTSMKHTESDNDSFVDRLHRAIDGVFKDDEDA</sequence>